<dbReference type="Proteomes" id="UP000722791">
    <property type="component" value="Unassembled WGS sequence"/>
</dbReference>
<reference evidence="2" key="1">
    <citation type="journal article" date="2021" name="Proc. Natl. Acad. Sci. U.S.A.">
        <title>Three genomes in the algal genus Volvox reveal the fate of a haploid sex-determining region after a transition to homothallism.</title>
        <authorList>
            <person name="Yamamoto K."/>
            <person name="Hamaji T."/>
            <person name="Kawai-Toyooka H."/>
            <person name="Matsuzaki R."/>
            <person name="Takahashi F."/>
            <person name="Nishimura Y."/>
            <person name="Kawachi M."/>
            <person name="Noguchi H."/>
            <person name="Minakuchi Y."/>
            <person name="Umen J.G."/>
            <person name="Toyoda A."/>
            <person name="Nozaki H."/>
        </authorList>
    </citation>
    <scope>NUCLEOTIDE SEQUENCE</scope>
    <source>
        <strain evidence="3">NIES-3785</strain>
        <strain evidence="2">NIES-3786</strain>
    </source>
</reference>
<name>A0A8J4FFA9_9CHLO</name>
<feature type="compositionally biased region" description="Low complexity" evidence="1">
    <location>
        <begin position="193"/>
        <end position="205"/>
    </location>
</feature>
<keyword evidence="4" id="KW-1185">Reference proteome</keyword>
<sequence>MRRERSMACMRTRKLPEPMWQPSLKQLQALTLCIDFTGEVSREGDNDVQGLGPPSKRQRADLAWRDNDENIDGMAAWEVTPDPAPLKSGQQQPPPEQLALQQRQAQPQKQQTPDREHPLEAQRSPQPCTVLGPPQHGQEPTTQQQYGPPARRQAPGLPDQTAQAGQQVPERRQDHVQAATVQQPEGQPPQEPAPQQQAAAIQPIPTQRTSIQLETQQRQRGVPEPQGQRQQAAEGPLLHTPQRPPLSTVVRGKVEVAR</sequence>
<feature type="compositionally biased region" description="Low complexity" evidence="1">
    <location>
        <begin position="97"/>
        <end position="111"/>
    </location>
</feature>
<dbReference type="EMBL" id="BNCQ01000019">
    <property type="protein sequence ID" value="GIM05815.1"/>
    <property type="molecule type" value="Genomic_DNA"/>
</dbReference>
<dbReference type="AlphaFoldDB" id="A0A8J4FFA9"/>
<protein>
    <submittedName>
        <fullName evidence="2">Uncharacterized protein</fullName>
    </submittedName>
</protein>
<feature type="compositionally biased region" description="Basic and acidic residues" evidence="1">
    <location>
        <begin position="58"/>
        <end position="68"/>
    </location>
</feature>
<gene>
    <name evidence="2" type="ORF">Vretifemale_503</name>
    <name evidence="3" type="ORF">Vretimale_10191</name>
</gene>
<feature type="region of interest" description="Disordered" evidence="1">
    <location>
        <begin position="41"/>
        <end position="258"/>
    </location>
</feature>
<organism evidence="2 4">
    <name type="scientific">Volvox reticuliferus</name>
    <dbReference type="NCBI Taxonomy" id="1737510"/>
    <lineage>
        <taxon>Eukaryota</taxon>
        <taxon>Viridiplantae</taxon>
        <taxon>Chlorophyta</taxon>
        <taxon>core chlorophytes</taxon>
        <taxon>Chlorophyceae</taxon>
        <taxon>CS clade</taxon>
        <taxon>Chlamydomonadales</taxon>
        <taxon>Volvocaceae</taxon>
        <taxon>Volvox</taxon>
    </lineage>
</organism>
<feature type="compositionally biased region" description="Polar residues" evidence="1">
    <location>
        <begin position="206"/>
        <end position="219"/>
    </location>
</feature>
<dbReference type="EMBL" id="BNCP01000001">
    <property type="protein sequence ID" value="GIL69688.1"/>
    <property type="molecule type" value="Genomic_DNA"/>
</dbReference>
<accession>A0A8J4FFA9</accession>
<proteinExistence type="predicted"/>
<evidence type="ECO:0000313" key="4">
    <source>
        <dbReference type="Proteomes" id="UP000747110"/>
    </source>
</evidence>
<evidence type="ECO:0000313" key="2">
    <source>
        <dbReference type="EMBL" id="GIL69688.1"/>
    </source>
</evidence>
<dbReference type="Proteomes" id="UP000747110">
    <property type="component" value="Unassembled WGS sequence"/>
</dbReference>
<evidence type="ECO:0000313" key="3">
    <source>
        <dbReference type="EMBL" id="GIM05815.1"/>
    </source>
</evidence>
<comment type="caution">
    <text evidence="2">The sequence shown here is derived from an EMBL/GenBank/DDBJ whole genome shotgun (WGS) entry which is preliminary data.</text>
</comment>
<evidence type="ECO:0000256" key="1">
    <source>
        <dbReference type="SAM" id="MobiDB-lite"/>
    </source>
</evidence>